<dbReference type="KEGG" id="abri:DFR85_13205"/>
<dbReference type="PANTHER" id="PTHR37169">
    <property type="entry name" value="CRISPR SYSTEM ENDORIBONUCLEASE CSX1-RELATED"/>
    <property type="match status" value="1"/>
</dbReference>
<accession>A0A2U9IHC0</accession>
<sequence>MGIFILIPTGAPPITFYFSNSNLLTFRVFLNMKTVKMYLLCYFITTIQKDCLNSKNWNKELWRFHCSIINSGNLFIKKNISLIIMLREALHNFDKFLSYLHLYIKILRKSPYIMVMSKIKKILISLIGDPTNYHEANYHYNNYKKTSNFASSILIDKEELDKKILIGQYTLADTGNTFEDLQKESIKIIENKVKEINDFEKIISPGVFYSKKDSKKDKTLDFKGEIYNFYAYILYKLARIFEEIEGDVEVILDLTHGINYMGYLTFNAVNLILDIYSLVNNSKIKVVNSDPYPPGWKSPPFPDLNINVVLEKEIQPSFVYPSYSDSILRPYSDSAEEKSKLGKELHKKMKNEKSCTNPKYFINAINKGALLAAYTFSDDFDQRVNFAVDFFKNNIDIRNDSSRITVIPHFSFARGFESFVVAEMIKKVSNIDKKSQVKLDELNKKVDIYKINPMLNVIVQNEIKSVSDSIQENCKGSWNPLSNILKGNVSSDPDERTFFAHAGLPGAFVEVNCDTGELRYRNDKLDKIESFLS</sequence>
<dbReference type="InterPro" id="IPR019016">
    <property type="entry name" value="Csx1-like_HEPN"/>
</dbReference>
<dbReference type="InterPro" id="IPR013383">
    <property type="entry name" value="CRISPR-assoc_prot_DxTHG_CS"/>
</dbReference>
<dbReference type="InterPro" id="IPR053857">
    <property type="entry name" value="Csx1_CARF"/>
</dbReference>
<dbReference type="EMBL" id="CP029289">
    <property type="protein sequence ID" value="AWR95410.1"/>
    <property type="molecule type" value="Genomic_DNA"/>
</dbReference>
<feature type="domain" description="CRISPR system endoribonuclease Csx1 CARF" evidence="2">
    <location>
        <begin position="122"/>
        <end position="291"/>
    </location>
</feature>
<dbReference type="SUPFAM" id="SSF160980">
    <property type="entry name" value="SSO1389-like"/>
    <property type="match status" value="1"/>
</dbReference>
<dbReference type="InterPro" id="IPR052875">
    <property type="entry name" value="CRISPR_assoc_ribonuclease"/>
</dbReference>
<dbReference type="PANTHER" id="PTHR37169:SF1">
    <property type="entry name" value="CRISPR SYSTEM ENDORIBONUCLEASE CSX1"/>
    <property type="match status" value="1"/>
</dbReference>
<evidence type="ECO:0000259" key="1">
    <source>
        <dbReference type="Pfam" id="PF09455"/>
    </source>
</evidence>
<proteinExistence type="predicted"/>
<evidence type="ECO:0000259" key="2">
    <source>
        <dbReference type="Pfam" id="PF22230"/>
    </source>
</evidence>
<dbReference type="NCBIfam" id="TIGR01897">
    <property type="entry name" value="cas_MJ1666"/>
    <property type="match status" value="1"/>
</dbReference>
<protein>
    <submittedName>
        <fullName evidence="3">TIGR01897 family CRISPR-associated protein</fullName>
    </submittedName>
</protein>
<keyword evidence="4" id="KW-1185">Reference proteome</keyword>
<dbReference type="Pfam" id="PF22230">
    <property type="entry name" value="Csx1_CARF"/>
    <property type="match status" value="1"/>
</dbReference>
<feature type="domain" description="CRISPR system endoribonuclease Csx1-like HEPN" evidence="1">
    <location>
        <begin position="457"/>
        <end position="518"/>
    </location>
</feature>
<reference evidence="3 4" key="1">
    <citation type="submission" date="2018-05" db="EMBL/GenBank/DDBJ databases">
        <title>Complete Genome Sequences of Extremely Thermoacidophilic, Metal-Mobilizing Type-Strain Members of the Archaeal Family Sulfolobaceae: Acidianus brierleyi DSM-1651T, Acidianus sulfidivorans DSM-18786T, Metallosphaera hakonensis DSM-7519T, and Metallosphaera prunae DSM-10039T.</title>
        <authorList>
            <person name="Counts J.A."/>
            <person name="Kelly R.M."/>
        </authorList>
    </citation>
    <scope>NUCLEOTIDE SEQUENCE [LARGE SCALE GENOMIC DNA]</scope>
    <source>
        <strain evidence="3 4">DSM 1651</strain>
    </source>
</reference>
<dbReference type="AlphaFoldDB" id="A0A2U9IHC0"/>
<dbReference type="Proteomes" id="UP000248044">
    <property type="component" value="Chromosome"/>
</dbReference>
<evidence type="ECO:0000313" key="3">
    <source>
        <dbReference type="EMBL" id="AWR95410.1"/>
    </source>
</evidence>
<dbReference type="InterPro" id="IPR010171">
    <property type="entry name" value="CRISPR_Csx1"/>
</dbReference>
<dbReference type="NCBIfam" id="TIGR02549">
    <property type="entry name" value="CRISPR_DxTHG"/>
    <property type="match status" value="1"/>
</dbReference>
<evidence type="ECO:0000313" key="4">
    <source>
        <dbReference type="Proteomes" id="UP000248044"/>
    </source>
</evidence>
<organism evidence="3 4">
    <name type="scientific">Acidianus brierleyi</name>
    <dbReference type="NCBI Taxonomy" id="41673"/>
    <lineage>
        <taxon>Archaea</taxon>
        <taxon>Thermoproteota</taxon>
        <taxon>Thermoprotei</taxon>
        <taxon>Sulfolobales</taxon>
        <taxon>Sulfolobaceae</taxon>
        <taxon>Acidianus</taxon>
    </lineage>
</organism>
<dbReference type="Gene3D" id="3.40.50.10640">
    <property type="entry name" value="SSO1389-like"/>
    <property type="match status" value="1"/>
</dbReference>
<name>A0A2U9IHC0_9CREN</name>
<gene>
    <name evidence="3" type="ORF">DFR85_13205</name>
</gene>
<dbReference type="Pfam" id="PF09455">
    <property type="entry name" value="Csx1_HEPN"/>
    <property type="match status" value="1"/>
</dbReference>